<protein>
    <submittedName>
        <fullName evidence="2">Uncharacterized protein</fullName>
    </submittedName>
</protein>
<dbReference type="EMBL" id="KQ460205">
    <property type="protein sequence ID" value="KPJ16838.1"/>
    <property type="molecule type" value="Genomic_DNA"/>
</dbReference>
<organism evidence="2 3">
    <name type="scientific">Papilio machaon</name>
    <name type="common">Old World swallowtail butterfly</name>
    <dbReference type="NCBI Taxonomy" id="76193"/>
    <lineage>
        <taxon>Eukaryota</taxon>
        <taxon>Metazoa</taxon>
        <taxon>Ecdysozoa</taxon>
        <taxon>Arthropoda</taxon>
        <taxon>Hexapoda</taxon>
        <taxon>Insecta</taxon>
        <taxon>Pterygota</taxon>
        <taxon>Neoptera</taxon>
        <taxon>Endopterygota</taxon>
        <taxon>Lepidoptera</taxon>
        <taxon>Glossata</taxon>
        <taxon>Ditrysia</taxon>
        <taxon>Papilionoidea</taxon>
        <taxon>Papilionidae</taxon>
        <taxon>Papilioninae</taxon>
        <taxon>Papilio</taxon>
    </lineage>
</organism>
<evidence type="ECO:0000256" key="1">
    <source>
        <dbReference type="SAM" id="MobiDB-lite"/>
    </source>
</evidence>
<dbReference type="AlphaFoldDB" id="A0A194RG93"/>
<feature type="compositionally biased region" description="Low complexity" evidence="1">
    <location>
        <begin position="10"/>
        <end position="24"/>
    </location>
</feature>
<feature type="region of interest" description="Disordered" evidence="1">
    <location>
        <begin position="1"/>
        <end position="75"/>
    </location>
</feature>
<evidence type="ECO:0000313" key="3">
    <source>
        <dbReference type="Proteomes" id="UP000053240"/>
    </source>
</evidence>
<evidence type="ECO:0000313" key="2">
    <source>
        <dbReference type="EMBL" id="KPJ16838.1"/>
    </source>
</evidence>
<keyword evidence="3" id="KW-1185">Reference proteome</keyword>
<dbReference type="InParanoid" id="A0A194RG93"/>
<dbReference type="Proteomes" id="UP000053240">
    <property type="component" value="Unassembled WGS sequence"/>
</dbReference>
<sequence>MGNYQGGYTNGYQGNYNNQNGYGQRQFTNTRNNGPQYRNNNSNNGNKSGGSGSSYGSPPPHFATPAHYPQMHPHHQDMLGGKFYGGGVGGAGPCGYQAAVGAGVAYPHLPPGPLVYAAPIQQ</sequence>
<accession>A0A194RG93</accession>
<dbReference type="STRING" id="76193.A0A194RG93"/>
<gene>
    <name evidence="2" type="ORF">RR48_13694</name>
</gene>
<reference evidence="2 3" key="1">
    <citation type="journal article" date="2015" name="Nat. Commun.">
        <title>Outbred genome sequencing and CRISPR/Cas9 gene editing in butterflies.</title>
        <authorList>
            <person name="Li X."/>
            <person name="Fan D."/>
            <person name="Zhang W."/>
            <person name="Liu G."/>
            <person name="Zhang L."/>
            <person name="Zhao L."/>
            <person name="Fang X."/>
            <person name="Chen L."/>
            <person name="Dong Y."/>
            <person name="Chen Y."/>
            <person name="Ding Y."/>
            <person name="Zhao R."/>
            <person name="Feng M."/>
            <person name="Zhu Y."/>
            <person name="Feng Y."/>
            <person name="Jiang X."/>
            <person name="Zhu D."/>
            <person name="Xiang H."/>
            <person name="Feng X."/>
            <person name="Li S."/>
            <person name="Wang J."/>
            <person name="Zhang G."/>
            <person name="Kronforst M.R."/>
            <person name="Wang W."/>
        </authorList>
    </citation>
    <scope>NUCLEOTIDE SEQUENCE [LARGE SCALE GENOMIC DNA]</scope>
    <source>
        <strain evidence="2">Ya'a_city_454_Pm</strain>
        <tissue evidence="2">Whole body</tissue>
    </source>
</reference>
<dbReference type="KEGG" id="pmac:106708837"/>
<proteinExistence type="predicted"/>
<feature type="compositionally biased region" description="Low complexity" evidence="1">
    <location>
        <begin position="32"/>
        <end position="46"/>
    </location>
</feature>
<name>A0A194RG93_PAPMA</name>